<gene>
    <name evidence="2" type="ORF">SM0020_12385</name>
</gene>
<keyword evidence="1" id="KW-0472">Membrane</keyword>
<proteinExistence type="predicted"/>
<keyword evidence="1" id="KW-0812">Transmembrane</keyword>
<dbReference type="EMBL" id="AGVV01000019">
    <property type="protein sequence ID" value="EHK77723.1"/>
    <property type="molecule type" value="Genomic_DNA"/>
</dbReference>
<evidence type="ECO:0000313" key="3">
    <source>
        <dbReference type="Proteomes" id="UP000004038"/>
    </source>
</evidence>
<dbReference type="Proteomes" id="UP000004038">
    <property type="component" value="Unassembled WGS sequence"/>
</dbReference>
<name>H0FZ43_RHIML</name>
<evidence type="ECO:0000256" key="1">
    <source>
        <dbReference type="SAM" id="Phobius"/>
    </source>
</evidence>
<organism evidence="2 3">
    <name type="scientific">Sinorhizobium meliloti CCNWSX0020</name>
    <dbReference type="NCBI Taxonomy" id="1107881"/>
    <lineage>
        <taxon>Bacteria</taxon>
        <taxon>Pseudomonadati</taxon>
        <taxon>Pseudomonadota</taxon>
        <taxon>Alphaproteobacteria</taxon>
        <taxon>Hyphomicrobiales</taxon>
        <taxon>Rhizobiaceae</taxon>
        <taxon>Sinorhizobium/Ensifer group</taxon>
        <taxon>Sinorhizobium</taxon>
    </lineage>
</organism>
<sequence>MTHHVSLSADQRDLFKSLLIRGNTIILLASILALGFFALSMAATACHYERQLAAEARV</sequence>
<keyword evidence="1" id="KW-1133">Transmembrane helix</keyword>
<evidence type="ECO:0000313" key="2">
    <source>
        <dbReference type="EMBL" id="EHK77723.1"/>
    </source>
</evidence>
<protein>
    <submittedName>
        <fullName evidence="2">Uncharacterized protein</fullName>
    </submittedName>
</protein>
<dbReference type="AlphaFoldDB" id="H0FZ43"/>
<reference evidence="2 3" key="1">
    <citation type="journal article" date="2012" name="J. Bacteriol.">
        <title>Draft Genome Sequence of Sinorhizobium meliloti CCNWSX0020, a Nitrogen-Fixing Symbiont with Copper Tolerance Capability Isolated from Lead-Zinc Mine Tailings.</title>
        <authorList>
            <person name="Li Z."/>
            <person name="Ma Z."/>
            <person name="Hao X."/>
            <person name="Wei G."/>
        </authorList>
    </citation>
    <scope>NUCLEOTIDE SEQUENCE [LARGE SCALE GENOMIC DNA]</scope>
    <source>
        <strain evidence="2 3">CCNWSX0020</strain>
    </source>
</reference>
<dbReference type="RefSeq" id="WP_004435191.1">
    <property type="nucleotide sequence ID" value="NZ_AGVV01000019.1"/>
</dbReference>
<dbReference type="PATRIC" id="fig|1107881.3.peg.2508"/>
<accession>H0FZ43</accession>
<feature type="transmembrane region" description="Helical" evidence="1">
    <location>
        <begin position="25"/>
        <end position="48"/>
    </location>
</feature>